<dbReference type="FunFam" id="3.90.70.80:FF:000002">
    <property type="entry name" value="OTU domain-containing protein 5 isoform X2"/>
    <property type="match status" value="1"/>
</dbReference>
<organism evidence="11 12">
    <name type="scientific">Actinia tenebrosa</name>
    <name type="common">Australian red waratah sea anemone</name>
    <dbReference type="NCBI Taxonomy" id="6105"/>
    <lineage>
        <taxon>Eukaryota</taxon>
        <taxon>Metazoa</taxon>
        <taxon>Cnidaria</taxon>
        <taxon>Anthozoa</taxon>
        <taxon>Hexacorallia</taxon>
        <taxon>Actiniaria</taxon>
        <taxon>Actiniidae</taxon>
        <taxon>Actinia</taxon>
    </lineage>
</organism>
<feature type="compositionally biased region" description="Basic and acidic residues" evidence="9">
    <location>
        <begin position="82"/>
        <end position="96"/>
    </location>
</feature>
<evidence type="ECO:0000256" key="2">
    <source>
        <dbReference type="ARBA" id="ARBA00010407"/>
    </source>
</evidence>
<protein>
    <recommendedName>
        <fullName evidence="3">ubiquitinyl hydrolase 1</fullName>
        <ecNumber evidence="3">3.4.19.12</ecNumber>
    </recommendedName>
    <alternativeName>
        <fullName evidence="8">Deubiquitinating enzyme A</fullName>
    </alternativeName>
</protein>
<dbReference type="PANTHER" id="PTHR12419">
    <property type="entry name" value="OTU DOMAIN CONTAINING PROTEIN"/>
    <property type="match status" value="1"/>
</dbReference>
<feature type="compositionally biased region" description="Low complexity" evidence="9">
    <location>
        <begin position="394"/>
        <end position="410"/>
    </location>
</feature>
<feature type="domain" description="OTU" evidence="10">
    <location>
        <begin position="121"/>
        <end position="244"/>
    </location>
</feature>
<dbReference type="GO" id="GO:0004843">
    <property type="term" value="F:cysteine-type deubiquitinase activity"/>
    <property type="evidence" value="ECO:0007669"/>
    <property type="project" value="UniProtKB-EC"/>
</dbReference>
<dbReference type="KEGG" id="aten:116287142"/>
<evidence type="ECO:0000256" key="1">
    <source>
        <dbReference type="ARBA" id="ARBA00000707"/>
    </source>
</evidence>
<dbReference type="CDD" id="cd22752">
    <property type="entry name" value="OTU_OTUD5-like"/>
    <property type="match status" value="1"/>
</dbReference>
<dbReference type="GO" id="GO:0030154">
    <property type="term" value="P:cell differentiation"/>
    <property type="evidence" value="ECO:0007669"/>
    <property type="project" value="UniProtKB-ARBA"/>
</dbReference>
<name>A0A6P8GZP6_ACTTE</name>
<dbReference type="FunCoup" id="A0A6P8GZP6">
    <property type="interactions" value="2561"/>
</dbReference>
<evidence type="ECO:0000256" key="5">
    <source>
        <dbReference type="ARBA" id="ARBA00022786"/>
    </source>
</evidence>
<dbReference type="InParanoid" id="A0A6P8GZP6"/>
<dbReference type="EC" id="3.4.19.12" evidence="3"/>
<evidence type="ECO:0000313" key="11">
    <source>
        <dbReference type="Proteomes" id="UP000515163"/>
    </source>
</evidence>
<dbReference type="PROSITE" id="PS50802">
    <property type="entry name" value="OTU"/>
    <property type="match status" value="1"/>
</dbReference>
<dbReference type="GO" id="GO:0051241">
    <property type="term" value="P:negative regulation of multicellular organismal process"/>
    <property type="evidence" value="ECO:0007669"/>
    <property type="project" value="UniProtKB-ARBA"/>
</dbReference>
<keyword evidence="7" id="KW-0788">Thiol protease</keyword>
<feature type="compositionally biased region" description="Basic residues" evidence="9">
    <location>
        <begin position="66"/>
        <end position="81"/>
    </location>
</feature>
<dbReference type="GO" id="GO:0061578">
    <property type="term" value="F:K63-linked deubiquitinase activity"/>
    <property type="evidence" value="ECO:0007669"/>
    <property type="project" value="TreeGrafter"/>
</dbReference>
<dbReference type="OrthoDB" id="409956at2759"/>
<evidence type="ECO:0000256" key="8">
    <source>
        <dbReference type="ARBA" id="ARBA00033460"/>
    </source>
</evidence>
<dbReference type="InterPro" id="IPR050704">
    <property type="entry name" value="Peptidase_C85-like"/>
</dbReference>
<dbReference type="PANTHER" id="PTHR12419:SF4">
    <property type="entry name" value="OTU DOMAIN-CONTAINING PROTEIN 5"/>
    <property type="match status" value="1"/>
</dbReference>
<feature type="compositionally biased region" description="Low complexity" evidence="9">
    <location>
        <begin position="31"/>
        <end position="44"/>
    </location>
</feature>
<evidence type="ECO:0000256" key="9">
    <source>
        <dbReference type="SAM" id="MobiDB-lite"/>
    </source>
</evidence>
<accession>A0A6P8GZP6</accession>
<evidence type="ECO:0000313" key="12">
    <source>
        <dbReference type="RefSeq" id="XP_031549639.1"/>
    </source>
</evidence>
<dbReference type="Pfam" id="PF02338">
    <property type="entry name" value="OTU"/>
    <property type="match status" value="1"/>
</dbReference>
<keyword evidence="6" id="KW-0378">Hydrolase</keyword>
<dbReference type="GO" id="GO:0006508">
    <property type="term" value="P:proteolysis"/>
    <property type="evidence" value="ECO:0007669"/>
    <property type="project" value="UniProtKB-KW"/>
</dbReference>
<dbReference type="Gene3D" id="3.90.70.80">
    <property type="match status" value="1"/>
</dbReference>
<evidence type="ECO:0000259" key="10">
    <source>
        <dbReference type="PROSITE" id="PS50802"/>
    </source>
</evidence>
<dbReference type="SUPFAM" id="SSF54001">
    <property type="entry name" value="Cysteine proteinases"/>
    <property type="match status" value="1"/>
</dbReference>
<feature type="region of interest" description="Disordered" evidence="9">
    <location>
        <begin position="320"/>
        <end position="437"/>
    </location>
</feature>
<keyword evidence="11" id="KW-1185">Reference proteome</keyword>
<dbReference type="GO" id="GO:0001817">
    <property type="term" value="P:regulation of cytokine production"/>
    <property type="evidence" value="ECO:0007669"/>
    <property type="project" value="UniProtKB-ARBA"/>
</dbReference>
<keyword evidence="4" id="KW-0645">Protease</keyword>
<evidence type="ECO:0000256" key="6">
    <source>
        <dbReference type="ARBA" id="ARBA00022801"/>
    </source>
</evidence>
<feature type="compositionally biased region" description="Basic residues" evidence="9">
    <location>
        <begin position="1"/>
        <end position="11"/>
    </location>
</feature>
<feature type="compositionally biased region" description="Low complexity" evidence="9">
    <location>
        <begin position="325"/>
        <end position="339"/>
    </location>
</feature>
<dbReference type="AlphaFoldDB" id="A0A6P8GZP6"/>
<reference evidence="12" key="1">
    <citation type="submission" date="2025-08" db="UniProtKB">
        <authorList>
            <consortium name="RefSeq"/>
        </authorList>
    </citation>
    <scope>IDENTIFICATION</scope>
    <source>
        <tissue evidence="12">Tentacle</tissue>
    </source>
</reference>
<dbReference type="InterPro" id="IPR003323">
    <property type="entry name" value="OTU_dom"/>
</dbReference>
<gene>
    <name evidence="12" type="primary">LOC116287142</name>
</gene>
<dbReference type="InterPro" id="IPR038765">
    <property type="entry name" value="Papain-like_cys_pep_sf"/>
</dbReference>
<dbReference type="Proteomes" id="UP000515163">
    <property type="component" value="Unplaced"/>
</dbReference>
<dbReference type="GO" id="GO:0010629">
    <property type="term" value="P:negative regulation of gene expression"/>
    <property type="evidence" value="ECO:0007669"/>
    <property type="project" value="UniProtKB-ARBA"/>
</dbReference>
<feature type="region of interest" description="Disordered" evidence="9">
    <location>
        <begin position="1"/>
        <end position="96"/>
    </location>
</feature>
<dbReference type="GO" id="GO:0016579">
    <property type="term" value="P:protein deubiquitination"/>
    <property type="evidence" value="ECO:0007669"/>
    <property type="project" value="TreeGrafter"/>
</dbReference>
<sequence length="484" mass="54863">MTILPKKKHSESKKPDSSSTSDGRGRIRGAPNRPSPSERSSLNRSSDDYVGESFESREAADAACSTKRRHRGSPHRHKYHERHSDEAGYNSSDEHDGQNLEVVTEEMERQFEQALKEKKGLIIKRMAEDGACLFRAVADQVYGDQEMHTVVRKHCMDYMLKNMDYFSQYVTEDFRSYIRRKRENHCHGNHVEMQALSEMYNRTIEVYQNSIEPINIFHSTQKTDNEPIRLSYHSNVHYNSVINPNKPSVGVGLGLSGYKPWNVLVNDAMRQSEEWHIEQQMLEDKLRATDWEATNEAMEEAVARESYLNWLQDSERRARGARAATYSSPSSSSSTSTSTESKRPNSPHHRDWERDIDSAPPTKSPRHSPNSSPSSPRHEPCFMGPSLSDCNPQTCPSSSSSSTVTCTKTSQFEPRPSCSTAVSNPPSPEQSQGAACQTESMYDFNQWNEERILAAVLAESQKEYLESLRKNAKENPPEPGCSNS</sequence>
<dbReference type="RefSeq" id="XP_031549639.1">
    <property type="nucleotide sequence ID" value="XM_031693779.1"/>
</dbReference>
<evidence type="ECO:0000256" key="7">
    <source>
        <dbReference type="ARBA" id="ARBA00022807"/>
    </source>
</evidence>
<comment type="catalytic activity">
    <reaction evidence="1">
        <text>Thiol-dependent hydrolysis of ester, thioester, amide, peptide and isopeptide bonds formed by the C-terminal Gly of ubiquitin (a 76-residue protein attached to proteins as an intracellular targeting signal).</text>
        <dbReference type="EC" id="3.4.19.12"/>
    </reaction>
</comment>
<feature type="compositionally biased region" description="Polar residues" evidence="9">
    <location>
        <begin position="417"/>
        <end position="437"/>
    </location>
</feature>
<comment type="similarity">
    <text evidence="2">Belongs to the peptidase C85 family.</text>
</comment>
<dbReference type="GeneID" id="116287142"/>
<feature type="compositionally biased region" description="Basic and acidic residues" evidence="9">
    <location>
        <begin position="340"/>
        <end position="357"/>
    </location>
</feature>
<keyword evidence="5" id="KW-0833">Ubl conjugation pathway</keyword>
<proteinExistence type="inferred from homology"/>
<evidence type="ECO:0000256" key="3">
    <source>
        <dbReference type="ARBA" id="ARBA00012759"/>
    </source>
</evidence>
<evidence type="ECO:0000256" key="4">
    <source>
        <dbReference type="ARBA" id="ARBA00022670"/>
    </source>
</evidence>